<keyword evidence="3 5" id="KW-0863">Zinc-finger</keyword>
<evidence type="ECO:0000256" key="4">
    <source>
        <dbReference type="ARBA" id="ARBA00022833"/>
    </source>
</evidence>
<feature type="domain" description="CCHC-type" evidence="6">
    <location>
        <begin position="99"/>
        <end position="114"/>
    </location>
</feature>
<dbReference type="PANTHER" id="PTHR47103:SF8">
    <property type="entry name" value="DNA-BINDING PROTEIN"/>
    <property type="match status" value="1"/>
</dbReference>
<feature type="domain" description="CCHC-type" evidence="6">
    <location>
        <begin position="47"/>
        <end position="62"/>
    </location>
</feature>
<feature type="domain" description="CCHC-type" evidence="6">
    <location>
        <begin position="183"/>
        <end position="196"/>
    </location>
</feature>
<feature type="domain" description="CCHC-type" evidence="6">
    <location>
        <begin position="123"/>
        <end position="136"/>
    </location>
</feature>
<dbReference type="Gene3D" id="4.10.60.10">
    <property type="entry name" value="Zinc finger, CCHC-type"/>
    <property type="match status" value="5"/>
</dbReference>
<keyword evidence="2" id="KW-0677">Repeat</keyword>
<sequence>MLPHELTVSNSVTLQRDSCSERYVVSIMKSEFVTLSPQIMDMSTSECFGCGRSGHWIKNCPNAGRGRGRGRGRGKDLFCYRCGEQGHIARDCEQTEDACYNCHRSGHISRDCKEPKKEREQCCYNCGKAGHVARDCDHANEQKCYSCGGFGHIQKLCDKVKCYRCGEIGHVAVQCSKATEVNCYNCGKTGHLARECTIEASALANRGLSQARTPFHATGEKIHYWDILRHREPLGSWT</sequence>
<feature type="domain" description="CCHC-type" evidence="6">
    <location>
        <begin position="161"/>
        <end position="177"/>
    </location>
</feature>
<keyword evidence="4" id="KW-0862">Zinc</keyword>
<feature type="domain" description="CCHC-type" evidence="6">
    <location>
        <begin position="143"/>
        <end position="159"/>
    </location>
</feature>
<accession>A0ABQ8LHA1</accession>
<evidence type="ECO:0000256" key="5">
    <source>
        <dbReference type="PROSITE-ProRule" id="PRU00047"/>
    </source>
</evidence>
<evidence type="ECO:0000256" key="2">
    <source>
        <dbReference type="ARBA" id="ARBA00022737"/>
    </source>
</evidence>
<keyword evidence="1" id="KW-0479">Metal-binding</keyword>
<dbReference type="PANTHER" id="PTHR47103">
    <property type="entry name" value="DNA-BINDING PROTEIN"/>
    <property type="match status" value="1"/>
</dbReference>
<evidence type="ECO:0000259" key="6">
    <source>
        <dbReference type="PROSITE" id="PS50158"/>
    </source>
</evidence>
<dbReference type="SUPFAM" id="SSF57756">
    <property type="entry name" value="Retrovirus zinc finger-like domains"/>
    <property type="match status" value="4"/>
</dbReference>
<dbReference type="Pfam" id="PF00098">
    <property type="entry name" value="zf-CCHC"/>
    <property type="match status" value="7"/>
</dbReference>
<evidence type="ECO:0000313" key="7">
    <source>
        <dbReference type="EMBL" id="KAI2650073.1"/>
    </source>
</evidence>
<evidence type="ECO:0000256" key="3">
    <source>
        <dbReference type="ARBA" id="ARBA00022771"/>
    </source>
</evidence>
<comment type="caution">
    <text evidence="7">The sequence shown here is derived from an EMBL/GenBank/DDBJ whole genome shotgun (WGS) entry which is preliminary data.</text>
</comment>
<dbReference type="PROSITE" id="PS50158">
    <property type="entry name" value="ZF_CCHC"/>
    <property type="match status" value="7"/>
</dbReference>
<evidence type="ECO:0000313" key="8">
    <source>
        <dbReference type="Proteomes" id="UP000830375"/>
    </source>
</evidence>
<organism evidence="7 8">
    <name type="scientific">Labeo rohita</name>
    <name type="common">Indian major carp</name>
    <name type="synonym">Cyprinus rohita</name>
    <dbReference type="NCBI Taxonomy" id="84645"/>
    <lineage>
        <taxon>Eukaryota</taxon>
        <taxon>Metazoa</taxon>
        <taxon>Chordata</taxon>
        <taxon>Craniata</taxon>
        <taxon>Vertebrata</taxon>
        <taxon>Euteleostomi</taxon>
        <taxon>Actinopterygii</taxon>
        <taxon>Neopterygii</taxon>
        <taxon>Teleostei</taxon>
        <taxon>Ostariophysi</taxon>
        <taxon>Cypriniformes</taxon>
        <taxon>Cyprinidae</taxon>
        <taxon>Labeoninae</taxon>
        <taxon>Labeonini</taxon>
        <taxon>Labeo</taxon>
    </lineage>
</organism>
<reference evidence="7 8" key="1">
    <citation type="submission" date="2022-01" db="EMBL/GenBank/DDBJ databases">
        <title>A high-quality chromosome-level genome assembly of rohu carp, Labeo rohita.</title>
        <authorList>
            <person name="Arick M.A. II"/>
            <person name="Hsu C.-Y."/>
            <person name="Magbanua Z."/>
            <person name="Pechanova O."/>
            <person name="Grover C."/>
            <person name="Miller E."/>
            <person name="Thrash A."/>
            <person name="Ezzel L."/>
            <person name="Alam S."/>
            <person name="Benzie J."/>
            <person name="Hamilton M."/>
            <person name="Karsi A."/>
            <person name="Lawrence M.L."/>
            <person name="Peterson D.G."/>
        </authorList>
    </citation>
    <scope>NUCLEOTIDE SEQUENCE [LARGE SCALE GENOMIC DNA]</scope>
    <source>
        <strain evidence="8">BAU-BD-2019</strain>
        <tissue evidence="7">Blood</tissue>
    </source>
</reference>
<gene>
    <name evidence="7" type="ORF">H4Q32_016173</name>
</gene>
<name>A0ABQ8LHA1_LABRO</name>
<dbReference type="Proteomes" id="UP000830375">
    <property type="component" value="Unassembled WGS sequence"/>
</dbReference>
<keyword evidence="8" id="KW-1185">Reference proteome</keyword>
<dbReference type="InterPro" id="IPR001878">
    <property type="entry name" value="Znf_CCHC"/>
</dbReference>
<evidence type="ECO:0000256" key="1">
    <source>
        <dbReference type="ARBA" id="ARBA00022723"/>
    </source>
</evidence>
<proteinExistence type="predicted"/>
<protein>
    <submittedName>
        <fullName evidence="7">Cellular nucleic acid-binding protein</fullName>
    </submittedName>
</protein>
<dbReference type="InterPro" id="IPR036875">
    <property type="entry name" value="Znf_CCHC_sf"/>
</dbReference>
<dbReference type="EMBL" id="JACTAM010000023">
    <property type="protein sequence ID" value="KAI2650073.1"/>
    <property type="molecule type" value="Genomic_DNA"/>
</dbReference>
<feature type="domain" description="CCHC-type" evidence="6">
    <location>
        <begin position="79"/>
        <end position="94"/>
    </location>
</feature>
<dbReference type="SMART" id="SM00343">
    <property type="entry name" value="ZnF_C2HC"/>
    <property type="match status" value="7"/>
</dbReference>